<reference evidence="2 3" key="1">
    <citation type="submission" date="2018-04" db="EMBL/GenBank/DDBJ databases">
        <title>Pelagivirga bohaiensis gen. nov., sp. nov., a bacterium isolated from the Bohai Sea.</title>
        <authorList>
            <person name="Ji X."/>
        </authorList>
    </citation>
    <scope>NUCLEOTIDE SEQUENCE [LARGE SCALE GENOMIC DNA]</scope>
    <source>
        <strain evidence="2 3">BH-SD19</strain>
    </source>
</reference>
<evidence type="ECO:0000313" key="2">
    <source>
        <dbReference type="EMBL" id="PVA09290.1"/>
    </source>
</evidence>
<evidence type="ECO:0000256" key="1">
    <source>
        <dbReference type="SAM" id="Phobius"/>
    </source>
</evidence>
<feature type="transmembrane region" description="Helical" evidence="1">
    <location>
        <begin position="54"/>
        <end position="76"/>
    </location>
</feature>
<keyword evidence="1" id="KW-0472">Membrane</keyword>
<dbReference type="Proteomes" id="UP000244446">
    <property type="component" value="Unassembled WGS sequence"/>
</dbReference>
<accession>A0A2T7G4H3</accession>
<keyword evidence="1" id="KW-0812">Transmembrane</keyword>
<keyword evidence="3" id="KW-1185">Reference proteome</keyword>
<sequence>MEMLAAMFCGAVGGAALRRGALALPVATVLGIIAGAAAWYLLGLVGPGLKAGPLASMHAAAGAAAGAGLAALAGAVRRRAGG</sequence>
<proteinExistence type="predicted"/>
<name>A0A2T7G4H3_9RHOB</name>
<organism evidence="2 3">
    <name type="scientific">Pelagivirga sediminicola</name>
    <dbReference type="NCBI Taxonomy" id="2170575"/>
    <lineage>
        <taxon>Bacteria</taxon>
        <taxon>Pseudomonadati</taxon>
        <taxon>Pseudomonadota</taxon>
        <taxon>Alphaproteobacteria</taxon>
        <taxon>Rhodobacterales</taxon>
        <taxon>Paracoccaceae</taxon>
        <taxon>Pelagivirga</taxon>
    </lineage>
</organism>
<gene>
    <name evidence="2" type="ORF">DC366_14265</name>
</gene>
<keyword evidence="1" id="KW-1133">Transmembrane helix</keyword>
<feature type="transmembrane region" description="Helical" evidence="1">
    <location>
        <begin position="21"/>
        <end position="42"/>
    </location>
</feature>
<comment type="caution">
    <text evidence="2">The sequence shown here is derived from an EMBL/GenBank/DDBJ whole genome shotgun (WGS) entry which is preliminary data.</text>
</comment>
<dbReference type="RefSeq" id="WP_108692910.1">
    <property type="nucleotide sequence ID" value="NZ_QCYH01000009.1"/>
</dbReference>
<dbReference type="AlphaFoldDB" id="A0A2T7G4H3"/>
<dbReference type="EMBL" id="QCYH01000009">
    <property type="protein sequence ID" value="PVA09290.1"/>
    <property type="molecule type" value="Genomic_DNA"/>
</dbReference>
<evidence type="ECO:0000313" key="3">
    <source>
        <dbReference type="Proteomes" id="UP000244446"/>
    </source>
</evidence>
<protein>
    <submittedName>
        <fullName evidence="2">Uncharacterized protein</fullName>
    </submittedName>
</protein>